<dbReference type="PRINTS" id="PR00081">
    <property type="entry name" value="GDHRDH"/>
</dbReference>
<protein>
    <submittedName>
        <fullName evidence="2">NADPH-dependent pterin aldehyde reductase-like</fullName>
    </submittedName>
</protein>
<evidence type="ECO:0000313" key="3">
    <source>
        <dbReference type="Proteomes" id="UP001567538"/>
    </source>
</evidence>
<dbReference type="AlphaFoldDB" id="A0ABD1FSW7"/>
<proteinExistence type="inferred from homology"/>
<gene>
    <name evidence="2" type="ORF">AAHA92_31049</name>
</gene>
<dbReference type="PROSITE" id="PS00061">
    <property type="entry name" value="ADH_SHORT"/>
    <property type="match status" value="1"/>
</dbReference>
<dbReference type="SUPFAM" id="SSF51735">
    <property type="entry name" value="NAD(P)-binding Rossmann-fold domains"/>
    <property type="match status" value="1"/>
</dbReference>
<dbReference type="PANTHER" id="PTHR45267:SF2">
    <property type="entry name" value="NADPH-DEPENDENT PTERIN ALDEHYDE REDUCTASE"/>
    <property type="match status" value="1"/>
</dbReference>
<dbReference type="InterPro" id="IPR002347">
    <property type="entry name" value="SDR_fam"/>
</dbReference>
<evidence type="ECO:0000256" key="1">
    <source>
        <dbReference type="RuleBase" id="RU000363"/>
    </source>
</evidence>
<dbReference type="PANTHER" id="PTHR45267">
    <property type="match status" value="1"/>
</dbReference>
<dbReference type="CDD" id="cd05233">
    <property type="entry name" value="SDR_c"/>
    <property type="match status" value="1"/>
</dbReference>
<reference evidence="2 3" key="1">
    <citation type="submission" date="2024-06" db="EMBL/GenBank/DDBJ databases">
        <title>A chromosome level genome sequence of Diviner's sage (Salvia divinorum).</title>
        <authorList>
            <person name="Ford S.A."/>
            <person name="Ro D.-K."/>
            <person name="Ness R.W."/>
            <person name="Phillips M.A."/>
        </authorList>
    </citation>
    <scope>NUCLEOTIDE SEQUENCE [LARGE SCALE GENOMIC DNA]</scope>
    <source>
        <strain evidence="2">SAF-2024a</strain>
        <tissue evidence="2">Leaf</tissue>
    </source>
</reference>
<dbReference type="Pfam" id="PF00106">
    <property type="entry name" value="adh_short"/>
    <property type="match status" value="1"/>
</dbReference>
<name>A0ABD1FSW7_SALDI</name>
<evidence type="ECO:0000313" key="2">
    <source>
        <dbReference type="EMBL" id="KAL1534937.1"/>
    </source>
</evidence>
<dbReference type="InterPro" id="IPR036291">
    <property type="entry name" value="NAD(P)-bd_dom_sf"/>
</dbReference>
<dbReference type="Proteomes" id="UP001567538">
    <property type="component" value="Unassembled WGS sequence"/>
</dbReference>
<dbReference type="InterPro" id="IPR020904">
    <property type="entry name" value="Sc_DH/Rdtase_CS"/>
</dbReference>
<dbReference type="Gene3D" id="3.40.50.720">
    <property type="entry name" value="NAD(P)-binding Rossmann-like Domain"/>
    <property type="match status" value="1"/>
</dbReference>
<keyword evidence="3" id="KW-1185">Reference proteome</keyword>
<dbReference type="InterPro" id="IPR053241">
    <property type="entry name" value="NADPH_pterin_aldehyde_rdct"/>
</dbReference>
<dbReference type="PRINTS" id="PR00080">
    <property type="entry name" value="SDRFAMILY"/>
</dbReference>
<dbReference type="EMBL" id="JBEAFC010000012">
    <property type="protein sequence ID" value="KAL1534937.1"/>
    <property type="molecule type" value="Genomic_DNA"/>
</dbReference>
<comment type="similarity">
    <text evidence="1">Belongs to the short-chain dehydrogenases/reductases (SDR) family.</text>
</comment>
<organism evidence="2 3">
    <name type="scientific">Salvia divinorum</name>
    <name type="common">Maria pastora</name>
    <name type="synonym">Diviner's sage</name>
    <dbReference type="NCBI Taxonomy" id="28513"/>
    <lineage>
        <taxon>Eukaryota</taxon>
        <taxon>Viridiplantae</taxon>
        <taxon>Streptophyta</taxon>
        <taxon>Embryophyta</taxon>
        <taxon>Tracheophyta</taxon>
        <taxon>Spermatophyta</taxon>
        <taxon>Magnoliopsida</taxon>
        <taxon>eudicotyledons</taxon>
        <taxon>Gunneridae</taxon>
        <taxon>Pentapetalae</taxon>
        <taxon>asterids</taxon>
        <taxon>lamiids</taxon>
        <taxon>Lamiales</taxon>
        <taxon>Lamiaceae</taxon>
        <taxon>Nepetoideae</taxon>
        <taxon>Mentheae</taxon>
        <taxon>Salviinae</taxon>
        <taxon>Salvia</taxon>
        <taxon>Salvia subgen. Calosphace</taxon>
    </lineage>
</organism>
<sequence>MAMSRPPPPTGTSAMNIVAGAASTNPKTVLITGVSRGLGKALALELAKRGHTVIGCSRSPEKLSALQSELASASDGSNNANNHIFMNVDVRSNRSVEELARAVVEKKAIPDIIVNNAGTINRNNKIWEVPEDEFDSVIDTNIKGTTNVLRNFIPIMIENKHGIIVNMSSGWGRSAAAQVAPYCASKWAVEGLTRSVAKELPPGIAVVALNPGVINTDMLQSCFGTSASVYQTPESWAPRAATLILHLTVADNGAPLTV</sequence>
<dbReference type="FunFam" id="3.40.50.720:FF:000434">
    <property type="entry name" value="NADPH-dependent pterin aldehyde reductase"/>
    <property type="match status" value="1"/>
</dbReference>
<comment type="caution">
    <text evidence="2">The sequence shown here is derived from an EMBL/GenBank/DDBJ whole genome shotgun (WGS) entry which is preliminary data.</text>
</comment>
<accession>A0ABD1FSW7</accession>